<dbReference type="AlphaFoldDB" id="A0A2P8E3D1"/>
<comment type="caution">
    <text evidence="4">The sequence shown here is derived from an EMBL/GenBank/DDBJ whole genome shotgun (WGS) entry which is preliminary data.</text>
</comment>
<dbReference type="InterPro" id="IPR036291">
    <property type="entry name" value="NAD(P)-bd_dom_sf"/>
</dbReference>
<evidence type="ECO:0000313" key="4">
    <source>
        <dbReference type="EMBL" id="PSL03978.1"/>
    </source>
</evidence>
<dbReference type="PANTHER" id="PTHR43318:SF1">
    <property type="entry name" value="POLYSACCHARIDE BIOSYNTHESIS PROTEIN EPSC-RELATED"/>
    <property type="match status" value="1"/>
</dbReference>
<dbReference type="Gene3D" id="3.40.50.720">
    <property type="entry name" value="NAD(P)-binding Rossmann-like Domain"/>
    <property type="match status" value="2"/>
</dbReference>
<evidence type="ECO:0000256" key="2">
    <source>
        <dbReference type="SAM" id="Phobius"/>
    </source>
</evidence>
<keyword evidence="2" id="KW-0472">Membrane</keyword>
<sequence length="642" mass="72860">MEFFKNLKVVPRWLIMLIDSVIIFQATFFAFFIRFNFNFEQVDRFEVLPAVFVFSGLTLLAMALTGSYVGIVRHTNLNDLMNMMKMLGLTHIFLFSIKQVNLIYGIVDDLLLLPFSVGLIGSLLAFPILMIYRLIIKQIYSYTQYLSNKERIKKVAIYGAGEAGILTFQTLSGNRGSRWMPVAFVDDDPNKEGKLLQGKKIYLGIEGLKKVVEKLEVQEVVIAVNSISPARKRIIVDACLEMDVPVKIIPPAKEWFDTGLKSKDIRDIKIEDLLSREEIVLDKELICESIFGKVVLVTGAAGSIGAELCRQLLYCKPAKLLMLDQAESPLFEIEQELTSVYKEVKRKAILADIRNKSRMMEIFATYQPQIVFHAAAYKHVPLIETYPEEAIRTNLFGTKILADVACFFKVDKFVMISTDKAVNPTNVMGASKRAAEMYVQALDKHERQRKYKKHTKFITTRFGNVLGSNGSVIPIFKKQILNGGPVKVTHPDVTRYFMTIPEACQLVLEAGAMGNGGEIFVFDMGQPVRIVDLAQKMIQLSGKKLSQDIQIEFSGLRPGEKLFEELLNHFELVKETYHPKIKVAQVNPSDFERVNSEVRIFKNLLENGSEMEVVKHLKNMVPEFISNFSRFEKLDGQGKFLN</sequence>
<proteinExistence type="inferred from homology"/>
<comment type="similarity">
    <text evidence="1">Belongs to the polysaccharide synthase family.</text>
</comment>
<organism evidence="4 5">
    <name type="scientific">Cecembia rubra</name>
    <dbReference type="NCBI Taxonomy" id="1485585"/>
    <lineage>
        <taxon>Bacteria</taxon>
        <taxon>Pseudomonadati</taxon>
        <taxon>Bacteroidota</taxon>
        <taxon>Cytophagia</taxon>
        <taxon>Cytophagales</taxon>
        <taxon>Cyclobacteriaceae</taxon>
        <taxon>Cecembia</taxon>
    </lineage>
</organism>
<name>A0A2P8E3D1_9BACT</name>
<accession>A0A2P8E3D1</accession>
<dbReference type="Pfam" id="PF02719">
    <property type="entry name" value="Polysacc_synt_2"/>
    <property type="match status" value="1"/>
</dbReference>
<dbReference type="EMBL" id="PYGF01000006">
    <property type="protein sequence ID" value="PSL03978.1"/>
    <property type="molecule type" value="Genomic_DNA"/>
</dbReference>
<feature type="transmembrane region" description="Helical" evidence="2">
    <location>
        <begin position="155"/>
        <end position="172"/>
    </location>
</feature>
<evidence type="ECO:0000313" key="5">
    <source>
        <dbReference type="Proteomes" id="UP000240708"/>
    </source>
</evidence>
<keyword evidence="2" id="KW-0812">Transmembrane</keyword>
<dbReference type="SUPFAM" id="SSF51735">
    <property type="entry name" value="NAD(P)-binding Rossmann-fold domains"/>
    <property type="match status" value="2"/>
</dbReference>
<dbReference type="OrthoDB" id="9803111at2"/>
<gene>
    <name evidence="4" type="ORF">CLV48_106219</name>
</gene>
<feature type="transmembrane region" description="Helical" evidence="2">
    <location>
        <begin position="12"/>
        <end position="35"/>
    </location>
</feature>
<evidence type="ECO:0000256" key="1">
    <source>
        <dbReference type="ARBA" id="ARBA00007430"/>
    </source>
</evidence>
<evidence type="ECO:0000259" key="3">
    <source>
        <dbReference type="Pfam" id="PF02719"/>
    </source>
</evidence>
<dbReference type="InterPro" id="IPR051203">
    <property type="entry name" value="Polysaccharide_Synthase-Rel"/>
</dbReference>
<dbReference type="Proteomes" id="UP000240708">
    <property type="component" value="Unassembled WGS sequence"/>
</dbReference>
<dbReference type="InterPro" id="IPR003869">
    <property type="entry name" value="Polysac_CapD-like"/>
</dbReference>
<feature type="transmembrane region" description="Helical" evidence="2">
    <location>
        <begin position="83"/>
        <end position="107"/>
    </location>
</feature>
<dbReference type="CDD" id="cd05237">
    <property type="entry name" value="UDP_invert_4-6DH_SDR_e"/>
    <property type="match status" value="1"/>
</dbReference>
<feature type="transmembrane region" description="Helical" evidence="2">
    <location>
        <begin position="47"/>
        <end position="71"/>
    </location>
</feature>
<keyword evidence="5" id="KW-1185">Reference proteome</keyword>
<protein>
    <submittedName>
        <fullName evidence="4">FlaA1/EpsC-like NDP-sugar epimerase</fullName>
    </submittedName>
</protein>
<keyword evidence="2" id="KW-1133">Transmembrane helix</keyword>
<dbReference type="PANTHER" id="PTHR43318">
    <property type="entry name" value="UDP-N-ACETYLGLUCOSAMINE 4,6-DEHYDRATASE"/>
    <property type="match status" value="1"/>
</dbReference>
<reference evidence="4 5" key="1">
    <citation type="submission" date="2018-03" db="EMBL/GenBank/DDBJ databases">
        <title>Genomic Encyclopedia of Archaeal and Bacterial Type Strains, Phase II (KMG-II): from individual species to whole genera.</title>
        <authorList>
            <person name="Goeker M."/>
        </authorList>
    </citation>
    <scope>NUCLEOTIDE SEQUENCE [LARGE SCALE GENOMIC DNA]</scope>
    <source>
        <strain evidence="4 5">DSM 28057</strain>
    </source>
</reference>
<feature type="domain" description="Polysaccharide biosynthesis protein CapD-like" evidence="3">
    <location>
        <begin position="295"/>
        <end position="584"/>
    </location>
</feature>
<feature type="transmembrane region" description="Helical" evidence="2">
    <location>
        <begin position="113"/>
        <end position="135"/>
    </location>
</feature>